<dbReference type="InterPro" id="IPR051059">
    <property type="entry name" value="VerF-like"/>
</dbReference>
<dbReference type="PANTHER" id="PTHR40626:SF11">
    <property type="entry name" value="ZINC FINGER PROTEIN YPR022C"/>
    <property type="match status" value="1"/>
</dbReference>
<dbReference type="OMA" id="IIHQPTY"/>
<dbReference type="SUPFAM" id="SSF57701">
    <property type="entry name" value="Zn2/Cys6 DNA-binding domain"/>
    <property type="match status" value="1"/>
</dbReference>
<feature type="domain" description="Zn(2)-C6 fungal-type" evidence="10">
    <location>
        <begin position="44"/>
        <end position="73"/>
    </location>
</feature>
<dbReference type="PROSITE" id="PS00463">
    <property type="entry name" value="ZN2_CY6_FUNGAL_1"/>
    <property type="match status" value="1"/>
</dbReference>
<evidence type="ECO:0000256" key="5">
    <source>
        <dbReference type="ARBA" id="ARBA00022833"/>
    </source>
</evidence>
<evidence type="ECO:0000259" key="10">
    <source>
        <dbReference type="PROSITE" id="PS50048"/>
    </source>
</evidence>
<dbReference type="InterPro" id="IPR001138">
    <property type="entry name" value="Zn2Cys6_DnaBD"/>
</dbReference>
<dbReference type="InterPro" id="IPR036864">
    <property type="entry name" value="Zn2-C6_fun-type_DNA-bd_sf"/>
</dbReference>
<dbReference type="InterPro" id="IPR007219">
    <property type="entry name" value="XnlR_reg_dom"/>
</dbReference>
<dbReference type="GO" id="GO:0000785">
    <property type="term" value="C:chromatin"/>
    <property type="evidence" value="ECO:0007669"/>
    <property type="project" value="TreeGrafter"/>
</dbReference>
<dbReference type="CDD" id="cd12148">
    <property type="entry name" value="fungal_TF_MHR"/>
    <property type="match status" value="1"/>
</dbReference>
<proteinExistence type="predicted"/>
<dbReference type="GO" id="GO:0006351">
    <property type="term" value="P:DNA-templated transcription"/>
    <property type="evidence" value="ECO:0007669"/>
    <property type="project" value="InterPro"/>
</dbReference>
<dbReference type="GeneID" id="4353703"/>
<dbReference type="Proteomes" id="UP000007963">
    <property type="component" value="Unassembled WGS sequence"/>
</dbReference>
<dbReference type="GO" id="GO:0000978">
    <property type="term" value="F:RNA polymerase II cis-regulatory region sequence-specific DNA binding"/>
    <property type="evidence" value="ECO:0007669"/>
    <property type="project" value="InterPro"/>
</dbReference>
<keyword evidence="9" id="KW-0539">Nucleus</keyword>
<dbReference type="CDD" id="cd00067">
    <property type="entry name" value="GAL4"/>
    <property type="match status" value="1"/>
</dbReference>
<keyword evidence="7" id="KW-0238">DNA-binding</keyword>
<keyword evidence="6" id="KW-0805">Transcription regulation</keyword>
<dbReference type="GO" id="GO:0008270">
    <property type="term" value="F:zinc ion binding"/>
    <property type="evidence" value="ECO:0007669"/>
    <property type="project" value="UniProtKB-KW"/>
</dbReference>
<evidence type="ECO:0000256" key="2">
    <source>
        <dbReference type="ARBA" id="ARBA00022723"/>
    </source>
</evidence>
<keyword evidence="3" id="KW-0677">Repeat</keyword>
<evidence type="ECO:0000256" key="6">
    <source>
        <dbReference type="ARBA" id="ARBA00023015"/>
    </source>
</evidence>
<dbReference type="VEuPathDB" id="FungiDB:ATEG_09254"/>
<evidence type="ECO:0000256" key="4">
    <source>
        <dbReference type="ARBA" id="ARBA00022771"/>
    </source>
</evidence>
<reference evidence="12" key="1">
    <citation type="submission" date="2005-09" db="EMBL/GenBank/DDBJ databases">
        <title>Annotation of the Aspergillus terreus NIH2624 genome.</title>
        <authorList>
            <person name="Birren B.W."/>
            <person name="Lander E.S."/>
            <person name="Galagan J.E."/>
            <person name="Nusbaum C."/>
            <person name="Devon K."/>
            <person name="Henn M."/>
            <person name="Ma L.-J."/>
            <person name="Jaffe D.B."/>
            <person name="Butler J."/>
            <person name="Alvarez P."/>
            <person name="Gnerre S."/>
            <person name="Grabherr M."/>
            <person name="Kleber M."/>
            <person name="Mauceli E.W."/>
            <person name="Brockman W."/>
            <person name="Rounsley S."/>
            <person name="Young S.K."/>
            <person name="LaButti K."/>
            <person name="Pushparaj V."/>
            <person name="DeCaprio D."/>
            <person name="Crawford M."/>
            <person name="Koehrsen M."/>
            <person name="Engels R."/>
            <person name="Montgomery P."/>
            <person name="Pearson M."/>
            <person name="Howarth C."/>
            <person name="Larson L."/>
            <person name="Luoma S."/>
            <person name="White J."/>
            <person name="Alvarado L."/>
            <person name="Kodira C.D."/>
            <person name="Zeng Q."/>
            <person name="Oleary S."/>
            <person name="Yandava C."/>
            <person name="Denning D.W."/>
            <person name="Nierman W.C."/>
            <person name="Milne T."/>
            <person name="Madden K."/>
        </authorList>
    </citation>
    <scope>NUCLEOTIDE SEQUENCE [LARGE SCALE GENOMIC DNA]</scope>
    <source>
        <strain evidence="12">NIH 2624 / FGSC A1156</strain>
    </source>
</reference>
<dbReference type="EMBL" id="CH476607">
    <property type="protein sequence ID" value="EAU30391.1"/>
    <property type="molecule type" value="Genomic_DNA"/>
</dbReference>
<dbReference type="RefSeq" id="XP_001217876.1">
    <property type="nucleotide sequence ID" value="XM_001217875.1"/>
</dbReference>
<dbReference type="SMART" id="SM00066">
    <property type="entry name" value="GAL4"/>
    <property type="match status" value="1"/>
</dbReference>
<evidence type="ECO:0000256" key="9">
    <source>
        <dbReference type="ARBA" id="ARBA00023242"/>
    </source>
</evidence>
<keyword evidence="5" id="KW-0862">Zinc</keyword>
<evidence type="ECO:0000256" key="7">
    <source>
        <dbReference type="ARBA" id="ARBA00023125"/>
    </source>
</evidence>
<evidence type="ECO:0000256" key="1">
    <source>
        <dbReference type="ARBA" id="ARBA00004123"/>
    </source>
</evidence>
<keyword evidence="4" id="KW-0863">Zinc-finger</keyword>
<name>Q0CAN0_ASPTN</name>
<dbReference type="Gene3D" id="4.10.240.10">
    <property type="entry name" value="Zn(2)-C6 fungal-type DNA-binding domain"/>
    <property type="match status" value="1"/>
</dbReference>
<gene>
    <name evidence="11" type="ORF">ATEG_09254</name>
</gene>
<evidence type="ECO:0000313" key="11">
    <source>
        <dbReference type="EMBL" id="EAU30391.1"/>
    </source>
</evidence>
<dbReference type="PANTHER" id="PTHR40626">
    <property type="entry name" value="MIP31509P"/>
    <property type="match status" value="1"/>
</dbReference>
<dbReference type="GO" id="GO:0009893">
    <property type="term" value="P:positive regulation of metabolic process"/>
    <property type="evidence" value="ECO:0007669"/>
    <property type="project" value="UniProtKB-ARBA"/>
</dbReference>
<organism evidence="11 12">
    <name type="scientific">Aspergillus terreus (strain NIH 2624 / FGSC A1156)</name>
    <dbReference type="NCBI Taxonomy" id="341663"/>
    <lineage>
        <taxon>Eukaryota</taxon>
        <taxon>Fungi</taxon>
        <taxon>Dikarya</taxon>
        <taxon>Ascomycota</taxon>
        <taxon>Pezizomycotina</taxon>
        <taxon>Eurotiomycetes</taxon>
        <taxon>Eurotiomycetidae</taxon>
        <taxon>Eurotiales</taxon>
        <taxon>Aspergillaceae</taxon>
        <taxon>Aspergillus</taxon>
        <taxon>Aspergillus subgen. Circumdati</taxon>
    </lineage>
</organism>
<dbReference type="OrthoDB" id="654211at2759"/>
<dbReference type="eggNOG" id="ENOG502SP9M">
    <property type="taxonomic scope" value="Eukaryota"/>
</dbReference>
<evidence type="ECO:0000256" key="3">
    <source>
        <dbReference type="ARBA" id="ARBA00022737"/>
    </source>
</evidence>
<comment type="subcellular location">
    <subcellularLocation>
        <location evidence="1">Nucleus</location>
    </subcellularLocation>
</comment>
<dbReference type="HOGENOM" id="CLU_702039_0_0_1"/>
<evidence type="ECO:0000313" key="12">
    <source>
        <dbReference type="Proteomes" id="UP000007963"/>
    </source>
</evidence>
<keyword evidence="2" id="KW-0479">Metal-binding</keyword>
<dbReference type="Pfam" id="PF04082">
    <property type="entry name" value="Fungal_trans"/>
    <property type="match status" value="1"/>
</dbReference>
<dbReference type="STRING" id="341663.Q0CAN0"/>
<keyword evidence="8" id="KW-0804">Transcription</keyword>
<dbReference type="PROSITE" id="PS50048">
    <property type="entry name" value="ZN2_CY6_FUNGAL_2"/>
    <property type="match status" value="1"/>
</dbReference>
<sequence>MALEQWDSPTMWVFPDYMVICGGITLLKGTRPVPLGKPGRKRKACNTCAQARVACDGECPCETCLHKRLDCSYTSAQKLSASSCNEQTDTMEESETSNPQRIPISFLLDYTNPTIRSAYDFHHMLAEHNARIPKTANQERRGSVMASDQVVDAWPFLFYAFIDSAAVDPPIQPSSLMYGTDEDARLAETIDRLIVHLEQSPAPNAGRKFSRARARLFFSKDNIIRFVNAFFDIVYNSNPIIYRASFNINTTSLNLVLAVLLIGATCLSPEDAGAAEEFYHATEYCIFEGTEFRRILYEEENPFPSADNIQLIQASILIMLQGFKGPLEVRRRVRTQRFAALVSIVRLLGMTKAVNDTVLDDEMSNLREYIHKETLVRLVVTVPHYINLLQSVD</sequence>
<protein>
    <recommendedName>
        <fullName evidence="10">Zn(2)-C6 fungal-type domain-containing protein</fullName>
    </recommendedName>
</protein>
<dbReference type="AlphaFoldDB" id="Q0CAN0"/>
<dbReference type="GO" id="GO:0005634">
    <property type="term" value="C:nucleus"/>
    <property type="evidence" value="ECO:0007669"/>
    <property type="project" value="UniProtKB-SubCell"/>
</dbReference>
<dbReference type="GO" id="GO:0000981">
    <property type="term" value="F:DNA-binding transcription factor activity, RNA polymerase II-specific"/>
    <property type="evidence" value="ECO:0007669"/>
    <property type="project" value="InterPro"/>
</dbReference>
<evidence type="ECO:0000256" key="8">
    <source>
        <dbReference type="ARBA" id="ARBA00023163"/>
    </source>
</evidence>
<accession>Q0CAN0</accession>
<dbReference type="Pfam" id="PF00172">
    <property type="entry name" value="Zn_clus"/>
    <property type="match status" value="1"/>
</dbReference>